<dbReference type="OrthoDB" id="378564at2759"/>
<dbReference type="STRING" id="6198.A0A075AEB1"/>
<evidence type="ECO:0000256" key="4">
    <source>
        <dbReference type="ARBA" id="ARBA00022989"/>
    </source>
</evidence>
<dbReference type="AlphaFoldDB" id="A0A075AEB1"/>
<evidence type="ECO:0000256" key="3">
    <source>
        <dbReference type="ARBA" id="ARBA00022692"/>
    </source>
</evidence>
<feature type="transmembrane region" description="Helical" evidence="7">
    <location>
        <begin position="338"/>
        <end position="358"/>
    </location>
</feature>
<keyword evidence="3 7" id="KW-0812">Transmembrane</keyword>
<dbReference type="PANTHER" id="PTHR21347">
    <property type="entry name" value="CLEFT LIP AND PALATE ASSOCIATED TRANSMEMBRANE PROTEIN-RELATED"/>
    <property type="match status" value="1"/>
</dbReference>
<gene>
    <name evidence="8" type="ORF">T265_06173</name>
</gene>
<dbReference type="GO" id="GO:0016020">
    <property type="term" value="C:membrane"/>
    <property type="evidence" value="ECO:0007669"/>
    <property type="project" value="UniProtKB-SubCell"/>
</dbReference>
<comment type="subcellular location">
    <subcellularLocation>
        <location evidence="1">Membrane</location>
        <topology evidence="1">Multi-pass membrane protein</topology>
    </subcellularLocation>
</comment>
<protein>
    <recommendedName>
        <fullName evidence="10">Cleft lip and palate transmembrane protein 1</fullName>
    </recommendedName>
</protein>
<feature type="transmembrane region" description="Helical" evidence="7">
    <location>
        <begin position="379"/>
        <end position="394"/>
    </location>
</feature>
<dbReference type="KEGG" id="ovi:T265_06173"/>
<sequence>MSTSVQSQGSAGADVSNQQPDVGGQWNAWGMIKAFTFRLLITYFVFNLFRRQPANQPGATNKPIPSTNIFQSGTPMEMYVFMNEHPTFTAFNDSQALFWHKQDLVYGDWTGGPHGDGSYTKEGVVDCGQFPQLMHNGSLYLHVYVVKQGFSPDPSAGNRYSKRLTIYRSKMITRYKRRRLSRTVNLLTGQTDTHPDLIANLSTPADVTYLPATTHWHPNLTINLVDDQTPWVKGAVPAPLDYYIEFYEPTNEYYPVLYFNDYWNLNEDYKPVNETTPLLPMSLTVAPLSLFKWQLYAAQSSRKNWFTNLLGDANLGGEVESEEEQDTLKKALIETNPYLLALTVVVSIVHSIFELLAFKNDIQFWKTRESLEGLSVRSVFFNVFQSFIVLLYVLDNNTNFVITVSVFLGLGIEIWKIKKVLVFQVDWNRRILGLLPYVRMNYQSSYVESDTKKYDQMAFRYLSWILFPMLAVYCGYSLVYQEHRGWYSWVLSMLYGFLLTFGFIMMTPQLFINYKLKSVAHLPWRMLTYKALNTFIDDLFAFVIRMPTLYRIGCLRDDVIFFIYLYQRWIYPMDPNRINEFGVSKQMLDKTEGIATPESNGQLLLEDQASIETSRPAAAATAEPETSDSILDRSVDVTPTPQMMPVQKSSSGLPDPDENAFSWTTRTDTTAAVDKFVHRPPFLSAGTRNQ</sequence>
<dbReference type="InterPro" id="IPR008429">
    <property type="entry name" value="CLPTM1"/>
</dbReference>
<name>A0A075AEB1_OPIVI</name>
<evidence type="ECO:0000313" key="8">
    <source>
        <dbReference type="EMBL" id="KER26599.1"/>
    </source>
</evidence>
<evidence type="ECO:0000313" key="9">
    <source>
        <dbReference type="Proteomes" id="UP000054324"/>
    </source>
</evidence>
<feature type="transmembrane region" description="Helical" evidence="7">
    <location>
        <begin position="486"/>
        <end position="507"/>
    </location>
</feature>
<accession>A0A075AEB1</accession>
<dbReference type="EMBL" id="KL596743">
    <property type="protein sequence ID" value="KER26599.1"/>
    <property type="molecule type" value="Genomic_DNA"/>
</dbReference>
<dbReference type="GeneID" id="20320355"/>
<dbReference type="PANTHER" id="PTHR21347:SF14">
    <property type="entry name" value="LIPID SCRAMBLASE CLPTM1-RELATED"/>
    <property type="match status" value="1"/>
</dbReference>
<feature type="transmembrane region" description="Helical" evidence="7">
    <location>
        <begin position="461"/>
        <end position="480"/>
    </location>
</feature>
<dbReference type="GO" id="GO:0012505">
    <property type="term" value="C:endomembrane system"/>
    <property type="evidence" value="ECO:0007669"/>
    <property type="project" value="TreeGrafter"/>
</dbReference>
<keyword evidence="5 7" id="KW-0472">Membrane</keyword>
<feature type="region of interest" description="Disordered" evidence="6">
    <location>
        <begin position="614"/>
        <end position="662"/>
    </location>
</feature>
<reference evidence="8 9" key="1">
    <citation type="submission" date="2013-11" db="EMBL/GenBank/DDBJ databases">
        <title>Opisthorchis viverrini - life in the bile duct.</title>
        <authorList>
            <person name="Young N.D."/>
            <person name="Nagarajan N."/>
            <person name="Lin S.J."/>
            <person name="Korhonen P.K."/>
            <person name="Jex A.R."/>
            <person name="Hall R.S."/>
            <person name="Safavi-Hemami H."/>
            <person name="Kaewkong W."/>
            <person name="Bertrand D."/>
            <person name="Gao S."/>
            <person name="Seet Q."/>
            <person name="Wongkham S."/>
            <person name="Teh B.T."/>
            <person name="Wongkham C."/>
            <person name="Intapan P.M."/>
            <person name="Maleewong W."/>
            <person name="Yang X."/>
            <person name="Hu M."/>
            <person name="Wang Z."/>
            <person name="Hofmann A."/>
            <person name="Sternberg P.W."/>
            <person name="Tan P."/>
            <person name="Wang J."/>
            <person name="Gasser R.B."/>
        </authorList>
    </citation>
    <scope>NUCLEOTIDE SEQUENCE [LARGE SCALE GENOMIC DNA]</scope>
</reference>
<evidence type="ECO:0000256" key="6">
    <source>
        <dbReference type="SAM" id="MobiDB-lite"/>
    </source>
</evidence>
<keyword evidence="9" id="KW-1185">Reference proteome</keyword>
<evidence type="ECO:0000256" key="2">
    <source>
        <dbReference type="ARBA" id="ARBA00009310"/>
    </source>
</evidence>
<dbReference type="CTD" id="20320355"/>
<dbReference type="RefSeq" id="XP_009169638.1">
    <property type="nucleotide sequence ID" value="XM_009171374.1"/>
</dbReference>
<dbReference type="Pfam" id="PF05602">
    <property type="entry name" value="CLPTM1"/>
    <property type="match status" value="1"/>
</dbReference>
<proteinExistence type="inferred from homology"/>
<evidence type="ECO:0000256" key="5">
    <source>
        <dbReference type="ARBA" id="ARBA00023136"/>
    </source>
</evidence>
<feature type="transmembrane region" description="Helical" evidence="7">
    <location>
        <begin position="400"/>
        <end position="417"/>
    </location>
</feature>
<comment type="similarity">
    <text evidence="2">Belongs to the CLPTM1 family.</text>
</comment>
<dbReference type="Proteomes" id="UP000054324">
    <property type="component" value="Unassembled WGS sequence"/>
</dbReference>
<feature type="compositionally biased region" description="Polar residues" evidence="6">
    <location>
        <begin position="637"/>
        <end position="652"/>
    </location>
</feature>
<organism evidence="8 9">
    <name type="scientific">Opisthorchis viverrini</name>
    <name type="common">Southeast Asian liver fluke</name>
    <dbReference type="NCBI Taxonomy" id="6198"/>
    <lineage>
        <taxon>Eukaryota</taxon>
        <taxon>Metazoa</taxon>
        <taxon>Spiralia</taxon>
        <taxon>Lophotrochozoa</taxon>
        <taxon>Platyhelminthes</taxon>
        <taxon>Trematoda</taxon>
        <taxon>Digenea</taxon>
        <taxon>Opisthorchiida</taxon>
        <taxon>Opisthorchiata</taxon>
        <taxon>Opisthorchiidae</taxon>
        <taxon>Opisthorchis</taxon>
    </lineage>
</organism>
<evidence type="ECO:0008006" key="10">
    <source>
        <dbReference type="Google" id="ProtNLM"/>
    </source>
</evidence>
<keyword evidence="4 7" id="KW-1133">Transmembrane helix</keyword>
<evidence type="ECO:0000256" key="7">
    <source>
        <dbReference type="SAM" id="Phobius"/>
    </source>
</evidence>
<evidence type="ECO:0000256" key="1">
    <source>
        <dbReference type="ARBA" id="ARBA00004141"/>
    </source>
</evidence>